<dbReference type="Pfam" id="PF00122">
    <property type="entry name" value="E1-E2_ATPase"/>
    <property type="match status" value="1"/>
</dbReference>
<dbReference type="Gene3D" id="1.20.1110.10">
    <property type="entry name" value="Calcium-transporting ATPase, transmembrane domain"/>
    <property type="match status" value="1"/>
</dbReference>
<dbReference type="SMART" id="SM00831">
    <property type="entry name" value="Cation_ATPase_N"/>
    <property type="match status" value="1"/>
</dbReference>
<comment type="caution">
    <text evidence="3">The sequence shown here is derived from an EMBL/GenBank/DDBJ whole genome shotgun (WGS) entry which is preliminary data.</text>
</comment>
<evidence type="ECO:0000259" key="2">
    <source>
        <dbReference type="SMART" id="SM00831"/>
    </source>
</evidence>
<accession>A0A835KKS5</accession>
<dbReference type="OrthoDB" id="635877at2759"/>
<feature type="domain" description="Cation-transporting P-type ATPase N-terminal" evidence="2">
    <location>
        <begin position="9"/>
        <end position="83"/>
    </location>
</feature>
<reference evidence="3" key="1">
    <citation type="submission" date="2020-07" db="EMBL/GenBank/DDBJ databases">
        <title>Genome sequence and genetic diversity analysis of an under-domesticated orphan crop, white fonio (Digitaria exilis).</title>
        <authorList>
            <person name="Bennetzen J.L."/>
            <person name="Chen S."/>
            <person name="Ma X."/>
            <person name="Wang X."/>
            <person name="Yssel A.E.J."/>
            <person name="Chaluvadi S.R."/>
            <person name="Johnson M."/>
            <person name="Gangashetty P."/>
            <person name="Hamidou F."/>
            <person name="Sanogo M.D."/>
            <person name="Zwaenepoel A."/>
            <person name="Wallace J."/>
            <person name="Van De Peer Y."/>
            <person name="Van Deynze A."/>
        </authorList>
    </citation>
    <scope>NUCLEOTIDE SEQUENCE</scope>
    <source>
        <tissue evidence="3">Leaves</tissue>
    </source>
</reference>
<dbReference type="Pfam" id="PF00690">
    <property type="entry name" value="Cation_ATPase_N"/>
    <property type="match status" value="1"/>
</dbReference>
<dbReference type="SUPFAM" id="SSF81653">
    <property type="entry name" value="Calcium ATPase, transduction domain A"/>
    <property type="match status" value="1"/>
</dbReference>
<dbReference type="Gene3D" id="2.70.150.10">
    <property type="entry name" value="Calcium-transporting ATPase, cytoplasmic transduction domain A"/>
    <property type="match status" value="1"/>
</dbReference>
<evidence type="ECO:0000256" key="1">
    <source>
        <dbReference type="SAM" id="Phobius"/>
    </source>
</evidence>
<dbReference type="AlphaFoldDB" id="A0A835KKS5"/>
<sequence length="240" mass="26513">MSASPEDKAMAELETVEVLRRLGTREEAGITEAEAARRLRLHGPNVVVRSRHLRLLLSPQLACQLAIIIILLATTLISCFTAKLVLAYAKAPLEAKVHAPRAKVLRDGRWRDVHADNLVPGDIIFLKVGDIVPANARGMVGVQVLEQHARFFVALKLMFLTTYIDDGNAQDAVYLKMTLDVMFTDAVGGLIDLGLGVRVLSGLILIFMCPEKFAFYKRNIQLYTVSSTVHLVSSNHDELL</sequence>
<name>A0A835KKS5_9POAL</name>
<dbReference type="InterPro" id="IPR008250">
    <property type="entry name" value="ATPase_P-typ_transduc_dom_A_sf"/>
</dbReference>
<keyword evidence="1" id="KW-1133">Transmembrane helix</keyword>
<gene>
    <name evidence="3" type="ORF">HU200_013802</name>
</gene>
<dbReference type="SUPFAM" id="SSF81665">
    <property type="entry name" value="Calcium ATPase, transmembrane domain M"/>
    <property type="match status" value="1"/>
</dbReference>
<dbReference type="Proteomes" id="UP000636709">
    <property type="component" value="Unassembled WGS sequence"/>
</dbReference>
<dbReference type="InterPro" id="IPR004014">
    <property type="entry name" value="ATPase_P-typ_cation-transptr_N"/>
</dbReference>
<evidence type="ECO:0000313" key="3">
    <source>
        <dbReference type="EMBL" id="KAF8740201.1"/>
    </source>
</evidence>
<feature type="transmembrane region" description="Helical" evidence="1">
    <location>
        <begin position="186"/>
        <end position="208"/>
    </location>
</feature>
<proteinExistence type="predicted"/>
<evidence type="ECO:0000313" key="4">
    <source>
        <dbReference type="Proteomes" id="UP000636709"/>
    </source>
</evidence>
<dbReference type="PANTHER" id="PTHR42861">
    <property type="entry name" value="CALCIUM-TRANSPORTING ATPASE"/>
    <property type="match status" value="1"/>
</dbReference>
<dbReference type="InterPro" id="IPR059000">
    <property type="entry name" value="ATPase_P-type_domA"/>
</dbReference>
<keyword evidence="1" id="KW-0812">Transmembrane</keyword>
<dbReference type="EMBL" id="JACEFO010001322">
    <property type="protein sequence ID" value="KAF8740201.1"/>
    <property type="molecule type" value="Genomic_DNA"/>
</dbReference>
<protein>
    <recommendedName>
        <fullName evidence="2">Cation-transporting P-type ATPase N-terminal domain-containing protein</fullName>
    </recommendedName>
</protein>
<feature type="transmembrane region" description="Helical" evidence="1">
    <location>
        <begin position="61"/>
        <end position="86"/>
    </location>
</feature>
<organism evidence="3 4">
    <name type="scientific">Digitaria exilis</name>
    <dbReference type="NCBI Taxonomy" id="1010633"/>
    <lineage>
        <taxon>Eukaryota</taxon>
        <taxon>Viridiplantae</taxon>
        <taxon>Streptophyta</taxon>
        <taxon>Embryophyta</taxon>
        <taxon>Tracheophyta</taxon>
        <taxon>Spermatophyta</taxon>
        <taxon>Magnoliopsida</taxon>
        <taxon>Liliopsida</taxon>
        <taxon>Poales</taxon>
        <taxon>Poaceae</taxon>
        <taxon>PACMAD clade</taxon>
        <taxon>Panicoideae</taxon>
        <taxon>Panicodae</taxon>
        <taxon>Paniceae</taxon>
        <taxon>Anthephorinae</taxon>
        <taxon>Digitaria</taxon>
    </lineage>
</organism>
<keyword evidence="1" id="KW-0472">Membrane</keyword>
<keyword evidence="4" id="KW-1185">Reference proteome</keyword>
<dbReference type="InterPro" id="IPR023298">
    <property type="entry name" value="ATPase_P-typ_TM_dom_sf"/>
</dbReference>